<dbReference type="EMBL" id="PCDP01000036">
    <property type="protein sequence ID" value="PZM12912.1"/>
    <property type="molecule type" value="Genomic_DNA"/>
</dbReference>
<proteinExistence type="inferred from homology"/>
<sequence length="462" mass="50605">MHSTIGTFYRSARHAAKGCFMGTALLATSVAVANSAAAAEMNWRQFEGTTITWAYDIHPYADALSAELPEFEKLTGIKVTPELYPDDSYWSKMTIQLTTKSPAWDVFGTGIQPAWDLAPSGSIEPLNKYLNDPTLTDASYDYNDFFPALRSALTWKIEDGQIAPGEGGEVWAIPHAFENIQLFYRKDILDKYQIAVPTTPPEMAAACEKLKAADPKITPLGVRGVRFWSSIHTAAVSIAQSYGVKDWVMKDGKLDTGLDSPESIAFHKDYVDMIKKCAAPSFANDNWYQVVDGISSGRTAMAIDSNMFGFWNDVKGQPASGKIAFAPPLHAPSAKSFNSNIWIWSLAMNAASEKKGAAWLFMQWATSKKVTLAGAVAGKLVNPPRTSTWADKAWVDYASQPEFNNFVESFKTTQDQAALAFTPRVGFGEAMNAWAVAMQKMVNGDDVETTLHALAEEVRAGL</sequence>
<dbReference type="PANTHER" id="PTHR43649">
    <property type="entry name" value="ARABINOSE-BINDING PROTEIN-RELATED"/>
    <property type="match status" value="1"/>
</dbReference>
<organism evidence="7 8">
    <name type="scientific">Rhizobium tubonense</name>
    <dbReference type="NCBI Taxonomy" id="484088"/>
    <lineage>
        <taxon>Bacteria</taxon>
        <taxon>Pseudomonadati</taxon>
        <taxon>Pseudomonadota</taxon>
        <taxon>Alphaproteobacteria</taxon>
        <taxon>Hyphomicrobiales</taxon>
        <taxon>Rhizobiaceae</taxon>
        <taxon>Rhizobium/Agrobacterium group</taxon>
        <taxon>Rhizobium</taxon>
    </lineage>
</organism>
<evidence type="ECO:0000313" key="7">
    <source>
        <dbReference type="EMBL" id="PZM12912.1"/>
    </source>
</evidence>
<accession>A0A2W4CIZ0</accession>
<comment type="subcellular location">
    <subcellularLocation>
        <location evidence="1">Periplasm</location>
    </subcellularLocation>
</comment>
<dbReference type="PANTHER" id="PTHR43649:SF34">
    <property type="entry name" value="ABC TRANSPORTER PERIPLASMIC-BINDING PROTEIN YCJN-RELATED"/>
    <property type="match status" value="1"/>
</dbReference>
<evidence type="ECO:0000256" key="3">
    <source>
        <dbReference type="ARBA" id="ARBA00022448"/>
    </source>
</evidence>
<dbReference type="GO" id="GO:0042597">
    <property type="term" value="C:periplasmic space"/>
    <property type="evidence" value="ECO:0007669"/>
    <property type="project" value="UniProtKB-SubCell"/>
</dbReference>
<feature type="signal peptide" evidence="6">
    <location>
        <begin position="1"/>
        <end position="38"/>
    </location>
</feature>
<keyword evidence="5" id="KW-0574">Periplasm</keyword>
<dbReference type="Proteomes" id="UP000248925">
    <property type="component" value="Unassembled WGS sequence"/>
</dbReference>
<name>A0A2W4CIZ0_9HYPH</name>
<dbReference type="AlphaFoldDB" id="A0A2W4CIZ0"/>
<keyword evidence="4 6" id="KW-0732">Signal</keyword>
<protein>
    <submittedName>
        <fullName evidence="7">ABC transporter substrate-binding protein</fullName>
    </submittedName>
</protein>
<keyword evidence="8" id="KW-1185">Reference proteome</keyword>
<dbReference type="CDD" id="cd13585">
    <property type="entry name" value="PBP2_TMBP_like"/>
    <property type="match status" value="1"/>
</dbReference>
<evidence type="ECO:0000256" key="4">
    <source>
        <dbReference type="ARBA" id="ARBA00022729"/>
    </source>
</evidence>
<gene>
    <name evidence="7" type="ORF">CPY51_15335</name>
</gene>
<dbReference type="Gene3D" id="3.40.190.10">
    <property type="entry name" value="Periplasmic binding protein-like II"/>
    <property type="match status" value="2"/>
</dbReference>
<dbReference type="InterPro" id="IPR006059">
    <property type="entry name" value="SBP"/>
</dbReference>
<evidence type="ECO:0000313" key="8">
    <source>
        <dbReference type="Proteomes" id="UP000248925"/>
    </source>
</evidence>
<evidence type="ECO:0000256" key="6">
    <source>
        <dbReference type="SAM" id="SignalP"/>
    </source>
</evidence>
<keyword evidence="3" id="KW-0813">Transport</keyword>
<dbReference type="InterPro" id="IPR050490">
    <property type="entry name" value="Bact_solute-bd_prot1"/>
</dbReference>
<comment type="caution">
    <text evidence="7">The sequence shown here is derived from an EMBL/GenBank/DDBJ whole genome shotgun (WGS) entry which is preliminary data.</text>
</comment>
<dbReference type="OrthoDB" id="9770625at2"/>
<dbReference type="RefSeq" id="WP_111161106.1">
    <property type="nucleotide sequence ID" value="NZ_PCDP01000036.1"/>
</dbReference>
<evidence type="ECO:0000256" key="2">
    <source>
        <dbReference type="ARBA" id="ARBA00008520"/>
    </source>
</evidence>
<dbReference type="Pfam" id="PF01547">
    <property type="entry name" value="SBP_bac_1"/>
    <property type="match status" value="1"/>
</dbReference>
<dbReference type="SUPFAM" id="SSF53850">
    <property type="entry name" value="Periplasmic binding protein-like II"/>
    <property type="match status" value="1"/>
</dbReference>
<reference evidence="7 8" key="1">
    <citation type="journal article" date="2018" name="Sci. Rep.">
        <title>Rhizobium tumorigenes sp. nov., a novel plant tumorigenic bacterium isolated from cane gall tumors on thornless blackberry.</title>
        <authorList>
            <person name="Kuzmanovi N."/>
            <person name="Smalla K."/>
            <person name="Gronow S."/>
            <person name="PuBawska J."/>
        </authorList>
    </citation>
    <scope>NUCLEOTIDE SEQUENCE [LARGE SCALE GENOMIC DNA]</scope>
    <source>
        <strain evidence="7 8">CCBAU 85046</strain>
    </source>
</reference>
<evidence type="ECO:0000256" key="1">
    <source>
        <dbReference type="ARBA" id="ARBA00004418"/>
    </source>
</evidence>
<feature type="chain" id="PRO_5015970390" evidence="6">
    <location>
        <begin position="39"/>
        <end position="462"/>
    </location>
</feature>
<evidence type="ECO:0000256" key="5">
    <source>
        <dbReference type="ARBA" id="ARBA00022764"/>
    </source>
</evidence>
<comment type="similarity">
    <text evidence="2">Belongs to the bacterial solute-binding protein 1 family.</text>
</comment>